<dbReference type="AlphaFoldDB" id="A0A2M7LIN7"/>
<dbReference type="GO" id="GO:0016779">
    <property type="term" value="F:nucleotidyltransferase activity"/>
    <property type="evidence" value="ECO:0007669"/>
    <property type="project" value="InterPro"/>
</dbReference>
<dbReference type="EMBL" id="PFJG01000050">
    <property type="protein sequence ID" value="PIX67918.1"/>
    <property type="molecule type" value="Genomic_DNA"/>
</dbReference>
<reference evidence="3" key="1">
    <citation type="submission" date="2017-09" db="EMBL/GenBank/DDBJ databases">
        <title>Depth-based differentiation of microbial function through sediment-hosted aquifers and enrichment of novel symbionts in the deep terrestrial subsurface.</title>
        <authorList>
            <person name="Probst A.J."/>
            <person name="Ladd B."/>
            <person name="Jarett J.K."/>
            <person name="Geller-Mcgrath D.E."/>
            <person name="Sieber C.M.K."/>
            <person name="Emerson J.B."/>
            <person name="Anantharaman K."/>
            <person name="Thomas B.C."/>
            <person name="Malmstrom R."/>
            <person name="Stieglmeier M."/>
            <person name="Klingl A."/>
            <person name="Woyke T."/>
            <person name="Ryan C.M."/>
            <person name="Banfield J.F."/>
        </authorList>
    </citation>
    <scope>NUCLEOTIDE SEQUENCE [LARGE SCALE GENOMIC DNA]</scope>
</reference>
<proteinExistence type="predicted"/>
<dbReference type="InterPro" id="IPR043519">
    <property type="entry name" value="NT_sf"/>
</dbReference>
<organism evidence="2 3">
    <name type="scientific">Candidatus Shapirobacteria bacterium CG_4_10_14_3_um_filter_35_13</name>
    <dbReference type="NCBI Taxonomy" id="1974873"/>
    <lineage>
        <taxon>Bacteria</taxon>
        <taxon>Candidatus Shapironibacteriota</taxon>
    </lineage>
</organism>
<sequence length="107" mass="12193">MAIKTNIKLIKYKIDLFKKQVENEGILDAKYYVFGSWAQGRENINSDIDLCVVSKKFGINSFNESTMLRLLTIGIDEVLEPVAMSPDDLNDKYNTLASEVRKWGVMV</sequence>
<dbReference type="Pfam" id="PF01909">
    <property type="entry name" value="NTP_transf_2"/>
    <property type="match status" value="1"/>
</dbReference>
<dbReference type="CDD" id="cd05403">
    <property type="entry name" value="NT_KNTase_like"/>
    <property type="match status" value="1"/>
</dbReference>
<gene>
    <name evidence="2" type="ORF">COZ41_02420</name>
</gene>
<evidence type="ECO:0000259" key="1">
    <source>
        <dbReference type="Pfam" id="PF01909"/>
    </source>
</evidence>
<comment type="caution">
    <text evidence="2">The sequence shown here is derived from an EMBL/GenBank/DDBJ whole genome shotgun (WGS) entry which is preliminary data.</text>
</comment>
<name>A0A2M7LIN7_9BACT</name>
<dbReference type="Proteomes" id="UP000229531">
    <property type="component" value="Unassembled WGS sequence"/>
</dbReference>
<evidence type="ECO:0000313" key="2">
    <source>
        <dbReference type="EMBL" id="PIX67918.1"/>
    </source>
</evidence>
<dbReference type="Gene3D" id="3.30.460.10">
    <property type="entry name" value="Beta Polymerase, domain 2"/>
    <property type="match status" value="1"/>
</dbReference>
<dbReference type="InterPro" id="IPR002934">
    <property type="entry name" value="Polymerase_NTP_transf_dom"/>
</dbReference>
<protein>
    <recommendedName>
        <fullName evidence="1">Polymerase nucleotidyl transferase domain-containing protein</fullName>
    </recommendedName>
</protein>
<evidence type="ECO:0000313" key="3">
    <source>
        <dbReference type="Proteomes" id="UP000229531"/>
    </source>
</evidence>
<dbReference type="SUPFAM" id="SSF81301">
    <property type="entry name" value="Nucleotidyltransferase"/>
    <property type="match status" value="1"/>
</dbReference>
<accession>A0A2M7LIN7</accession>
<feature type="domain" description="Polymerase nucleotidyl transferase" evidence="1">
    <location>
        <begin position="17"/>
        <end position="81"/>
    </location>
</feature>